<dbReference type="EC" id="5.3.3.4" evidence="5 8"/>
<comment type="catalytic activity">
    <reaction evidence="1 9">
        <text>(S)-muconolactone = (4,5-dihydro-5-oxofuran-2-yl)-acetate</text>
        <dbReference type="Rhea" id="RHEA:12348"/>
        <dbReference type="ChEBI" id="CHEBI:58425"/>
        <dbReference type="ChEBI" id="CHEBI:58736"/>
        <dbReference type="EC" id="5.3.3.4"/>
    </reaction>
</comment>
<dbReference type="PIRSF" id="PIRSF001486">
    <property type="entry name" value="CatC"/>
    <property type="match status" value="1"/>
</dbReference>
<proteinExistence type="inferred from homology"/>
<evidence type="ECO:0000256" key="6">
    <source>
        <dbReference type="ARBA" id="ARBA00022797"/>
    </source>
</evidence>
<dbReference type="Proteomes" id="UP000247772">
    <property type="component" value="Unassembled WGS sequence"/>
</dbReference>
<dbReference type="Gene3D" id="3.30.70.1060">
    <property type="entry name" value="Dimeric alpha+beta barrel"/>
    <property type="match status" value="1"/>
</dbReference>
<dbReference type="RefSeq" id="WP_110385872.1">
    <property type="nucleotide sequence ID" value="NZ_JACHVZ010000009.1"/>
</dbReference>
<evidence type="ECO:0000259" key="10">
    <source>
        <dbReference type="Pfam" id="PF02426"/>
    </source>
</evidence>
<evidence type="ECO:0000256" key="4">
    <source>
        <dbReference type="ARBA" id="ARBA00011365"/>
    </source>
</evidence>
<evidence type="ECO:0000256" key="9">
    <source>
        <dbReference type="PIRNR" id="PIRNR001486"/>
    </source>
</evidence>
<dbReference type="OrthoDB" id="2889526at2"/>
<comment type="similarity">
    <text evidence="3 9">Belongs to the muconolactone Delta-isomerase family.</text>
</comment>
<evidence type="ECO:0000256" key="8">
    <source>
        <dbReference type="NCBIfam" id="TIGR03221"/>
    </source>
</evidence>
<keyword evidence="14" id="KW-1185">Reference proteome</keyword>
<feature type="domain" description="Muconolactone isomerase" evidence="10">
    <location>
        <begin position="1"/>
        <end position="89"/>
    </location>
</feature>
<dbReference type="EMBL" id="QJSQ01000011">
    <property type="protein sequence ID" value="PYE22124.1"/>
    <property type="molecule type" value="Genomic_DNA"/>
</dbReference>
<gene>
    <name evidence="12" type="ORF">C7410_11157</name>
    <name evidence="11" type="ORF">FHX59_003501</name>
</gene>
<dbReference type="EMBL" id="JACHVZ010000009">
    <property type="protein sequence ID" value="MBB2929070.1"/>
    <property type="molecule type" value="Genomic_DNA"/>
</dbReference>
<comment type="caution">
    <text evidence="12">The sequence shown here is derived from an EMBL/GenBank/DDBJ whole genome shotgun (WGS) entry which is preliminary data.</text>
</comment>
<evidence type="ECO:0000313" key="13">
    <source>
        <dbReference type="Proteomes" id="UP000247772"/>
    </source>
</evidence>
<protein>
    <recommendedName>
        <fullName evidence="5 8">Muconolactone Delta-isomerase</fullName>
        <shortName evidence="9">MIase</shortName>
        <ecNumber evidence="5 8">5.3.3.4</ecNumber>
    </recommendedName>
</protein>
<keyword evidence="7 9" id="KW-0413">Isomerase</keyword>
<dbReference type="UniPathway" id="UPA00157">
    <property type="reaction ID" value="UER00260"/>
</dbReference>
<dbReference type="InterPro" id="IPR003464">
    <property type="entry name" value="Muconolactone_d_Isoase"/>
</dbReference>
<accession>A0A2U1A8G4</accession>
<evidence type="ECO:0000256" key="2">
    <source>
        <dbReference type="ARBA" id="ARBA00005193"/>
    </source>
</evidence>
<dbReference type="InterPro" id="IPR011008">
    <property type="entry name" value="Dimeric_a/b-barrel"/>
</dbReference>
<evidence type="ECO:0000256" key="1">
    <source>
        <dbReference type="ARBA" id="ARBA00001739"/>
    </source>
</evidence>
<evidence type="ECO:0000313" key="12">
    <source>
        <dbReference type="EMBL" id="PYE22124.1"/>
    </source>
</evidence>
<evidence type="ECO:0000256" key="3">
    <source>
        <dbReference type="ARBA" id="ARBA00010882"/>
    </source>
</evidence>
<dbReference type="Pfam" id="PF02426">
    <property type="entry name" value="MIase"/>
    <property type="match status" value="1"/>
</dbReference>
<dbReference type="InterPro" id="IPR026029">
    <property type="entry name" value="MLI_dom"/>
</dbReference>
<evidence type="ECO:0000313" key="11">
    <source>
        <dbReference type="EMBL" id="MBB2929070.1"/>
    </source>
</evidence>
<keyword evidence="6 9" id="KW-0058">Aromatic hydrocarbons catabolism</keyword>
<dbReference type="AlphaFoldDB" id="A0A2U1A8G4"/>
<dbReference type="NCBIfam" id="TIGR03221">
    <property type="entry name" value="muco_delta"/>
    <property type="match status" value="1"/>
</dbReference>
<dbReference type="GO" id="GO:0016159">
    <property type="term" value="F:muconolactone delta-isomerase activity"/>
    <property type="evidence" value="ECO:0007669"/>
    <property type="project" value="UniProtKB-UniRule"/>
</dbReference>
<reference evidence="12 13" key="1">
    <citation type="submission" date="2018-06" db="EMBL/GenBank/DDBJ databases">
        <title>Genomic Encyclopedia of Type Strains, Phase IV (KMG-V): Genome sequencing to study the core and pangenomes of soil and plant-associated prokaryotes.</title>
        <authorList>
            <person name="Whitman W."/>
        </authorList>
    </citation>
    <scope>NUCLEOTIDE SEQUENCE [LARGE SCALE GENOMIC DNA]</scope>
    <source>
        <strain evidence="12 13">SRCL-318</strain>
        <strain evidence="11 14">SRMrh-85</strain>
    </source>
</reference>
<dbReference type="Proteomes" id="UP000533533">
    <property type="component" value="Unassembled WGS sequence"/>
</dbReference>
<evidence type="ECO:0000313" key="14">
    <source>
        <dbReference type="Proteomes" id="UP000533533"/>
    </source>
</evidence>
<evidence type="ECO:0000256" key="7">
    <source>
        <dbReference type="ARBA" id="ARBA00023235"/>
    </source>
</evidence>
<evidence type="ECO:0000256" key="5">
    <source>
        <dbReference type="ARBA" id="ARBA00012070"/>
    </source>
</evidence>
<dbReference type="SUPFAM" id="SSF54909">
    <property type="entry name" value="Dimeric alpha+beta barrel"/>
    <property type="match status" value="1"/>
</dbReference>
<name>A0A2U1A8G4_9BURK</name>
<comment type="pathway">
    <text evidence="2 9">Aromatic compound metabolism; beta-ketoadipate pathway; 5-oxo-4,5-dihydro-2-furylacetate from catechol: step 3/3.</text>
</comment>
<dbReference type="GO" id="GO:0042952">
    <property type="term" value="P:beta-ketoadipate pathway"/>
    <property type="evidence" value="ECO:0007669"/>
    <property type="project" value="UniProtKB-UniRule"/>
</dbReference>
<sequence length="94" mass="10628">MLFLVHMQVQIPHGTDAAYADALKAEEKAFSQKLQREGKWRHLWRVAGEYANYSVFDVESNDELHTLLAALPLFPFLKISVTPLAQHPSAIVPN</sequence>
<organism evidence="12 13">
    <name type="scientific">Paraburkholderia silvatlantica</name>
    <dbReference type="NCBI Taxonomy" id="321895"/>
    <lineage>
        <taxon>Bacteria</taxon>
        <taxon>Pseudomonadati</taxon>
        <taxon>Pseudomonadota</taxon>
        <taxon>Betaproteobacteria</taxon>
        <taxon>Burkholderiales</taxon>
        <taxon>Burkholderiaceae</taxon>
        <taxon>Paraburkholderia</taxon>
    </lineage>
</organism>
<comment type="subunit">
    <text evidence="4">Homodecamer.</text>
</comment>